<evidence type="ECO:0000259" key="1">
    <source>
        <dbReference type="Pfam" id="PF01926"/>
    </source>
</evidence>
<dbReference type="InterPro" id="IPR027417">
    <property type="entry name" value="P-loop_NTPase"/>
</dbReference>
<organism evidence="4 5">
    <name type="scientific">Shewanella corallii</name>
    <dbReference type="NCBI Taxonomy" id="560080"/>
    <lineage>
        <taxon>Bacteria</taxon>
        <taxon>Pseudomonadati</taxon>
        <taxon>Pseudomonadota</taxon>
        <taxon>Gammaproteobacteria</taxon>
        <taxon>Alteromonadales</taxon>
        <taxon>Shewanellaceae</taxon>
        <taxon>Shewanella</taxon>
    </lineage>
</organism>
<dbReference type="InterPro" id="IPR006073">
    <property type="entry name" value="GTP-bd"/>
</dbReference>
<proteinExistence type="predicted"/>
<sequence>MCQGINPAEQANNSQALLSSTPRGMRYQIVLVGRRNAGKSSLLNMLTGQQISIVSDTKGTTTDAVAKPYELLPLGPVTFYDTAGIDDEGELGALRIQATRKVMIRADMALLVIDEQGLTACETELMDEMQQMKLPTLVVFNKADICSPKAEDIAFCRARKLPCIAVSSTSGLGGKELKRIMVELAPAELKAEPVLAGDLYQPGDAIICVTPIDAAAPKGRLILPQVQVLREALDCNAMAMVVKETELPAALDKFSQPPALIISDAQVIKQVAEIVPESIPLTTFSTLFARFKGDIGPLVKGAEQLDKLKDGDQILIAEGCSHNVQEDDIGRVKLPNWIRQVSGKQLTFDVVSGHDFPDDLEKYAMVIHCGACMLNRTEMIRRIRECERRGVAMTNYGVAISKLQGVMGRVVAPLAHLL</sequence>
<dbReference type="Proteomes" id="UP001202831">
    <property type="component" value="Unassembled WGS sequence"/>
</dbReference>
<keyword evidence="5" id="KW-1185">Reference proteome</keyword>
<feature type="domain" description="Hydrogen maturase F tetramerization" evidence="3">
    <location>
        <begin position="298"/>
        <end position="413"/>
    </location>
</feature>
<name>A0ABT0N391_9GAMM</name>
<dbReference type="InterPro" id="IPR023873">
    <property type="entry name" value="FeFe-hyd_GTPase_HydF"/>
</dbReference>
<dbReference type="Gene3D" id="3.40.50.300">
    <property type="entry name" value="P-loop containing nucleotide triphosphate hydrolases"/>
    <property type="match status" value="1"/>
</dbReference>
<dbReference type="Pfam" id="PF18128">
    <property type="entry name" value="HydF_dimer"/>
    <property type="match status" value="1"/>
</dbReference>
<dbReference type="CDD" id="cd00880">
    <property type="entry name" value="Era_like"/>
    <property type="match status" value="1"/>
</dbReference>
<dbReference type="InterPro" id="IPR041606">
    <property type="entry name" value="HydF_dimer"/>
</dbReference>
<reference evidence="4 5" key="1">
    <citation type="submission" date="2022-01" db="EMBL/GenBank/DDBJ databases">
        <title>Whole genome-based taxonomy of the Shewanellaceae.</title>
        <authorList>
            <person name="Martin-Rodriguez A.J."/>
        </authorList>
    </citation>
    <scope>NUCLEOTIDE SEQUENCE [LARGE SCALE GENOMIC DNA]</scope>
    <source>
        <strain evidence="4 5">DSM 21332</strain>
    </source>
</reference>
<dbReference type="Gene3D" id="3.40.50.11420">
    <property type="match status" value="1"/>
</dbReference>
<dbReference type="PANTHER" id="PTHR42714:SF6">
    <property type="entry name" value="TRANSLATION INITIATION FACTOR IF-2"/>
    <property type="match status" value="1"/>
</dbReference>
<gene>
    <name evidence="4" type="primary">hydF</name>
    <name evidence="4" type="ORF">L2725_03690</name>
</gene>
<dbReference type="InterPro" id="IPR005225">
    <property type="entry name" value="Small_GTP-bd"/>
</dbReference>
<feature type="domain" description="Hydrogen maturase F dimerization" evidence="2">
    <location>
        <begin position="195"/>
        <end position="293"/>
    </location>
</feature>
<evidence type="ECO:0000313" key="5">
    <source>
        <dbReference type="Proteomes" id="UP001202831"/>
    </source>
</evidence>
<dbReference type="InterPro" id="IPR040644">
    <property type="entry name" value="HydF_tetramer"/>
</dbReference>
<dbReference type="Pfam" id="PF01926">
    <property type="entry name" value="MMR_HSR1"/>
    <property type="match status" value="1"/>
</dbReference>
<dbReference type="Pfam" id="PF18133">
    <property type="entry name" value="HydF_tetramer"/>
    <property type="match status" value="1"/>
</dbReference>
<dbReference type="Gene3D" id="3.40.50.11410">
    <property type="match status" value="1"/>
</dbReference>
<dbReference type="EMBL" id="JAKIKT010000001">
    <property type="protein sequence ID" value="MCL2912887.1"/>
    <property type="molecule type" value="Genomic_DNA"/>
</dbReference>
<feature type="domain" description="G" evidence="1">
    <location>
        <begin position="28"/>
        <end position="142"/>
    </location>
</feature>
<dbReference type="RefSeq" id="WP_249247690.1">
    <property type="nucleotide sequence ID" value="NZ_JAKIKT010000001.1"/>
</dbReference>
<comment type="caution">
    <text evidence="4">The sequence shown here is derived from an EMBL/GenBank/DDBJ whole genome shotgun (WGS) entry which is preliminary data.</text>
</comment>
<evidence type="ECO:0000259" key="3">
    <source>
        <dbReference type="Pfam" id="PF18133"/>
    </source>
</evidence>
<dbReference type="NCBIfam" id="TIGR00231">
    <property type="entry name" value="small_GTP"/>
    <property type="match status" value="1"/>
</dbReference>
<dbReference type="PANTHER" id="PTHR42714">
    <property type="entry name" value="TRNA MODIFICATION GTPASE GTPBP3"/>
    <property type="match status" value="1"/>
</dbReference>
<evidence type="ECO:0000313" key="4">
    <source>
        <dbReference type="EMBL" id="MCL2912887.1"/>
    </source>
</evidence>
<protein>
    <submittedName>
        <fullName evidence="4">[FeFe] hydrogenase H-cluster maturation GTPase HydF</fullName>
    </submittedName>
</protein>
<dbReference type="SUPFAM" id="SSF52540">
    <property type="entry name" value="P-loop containing nucleoside triphosphate hydrolases"/>
    <property type="match status" value="1"/>
</dbReference>
<evidence type="ECO:0000259" key="2">
    <source>
        <dbReference type="Pfam" id="PF18128"/>
    </source>
</evidence>
<accession>A0ABT0N391</accession>
<dbReference type="NCBIfam" id="TIGR03918">
    <property type="entry name" value="GTP_HydF"/>
    <property type="match status" value="1"/>
</dbReference>